<keyword evidence="6 8" id="KW-0998">Cell outer membrane</keyword>
<dbReference type="PRINTS" id="PR01338">
    <property type="entry name" value="TYPE3OMKPROT"/>
</dbReference>
<dbReference type="EMBL" id="CP158568">
    <property type="protein sequence ID" value="XBY42929.1"/>
    <property type="molecule type" value="Genomic_DNA"/>
</dbReference>
<dbReference type="AlphaFoldDB" id="A0AAU7X4F2"/>
<evidence type="ECO:0000256" key="3">
    <source>
        <dbReference type="ARBA" id="ARBA00022729"/>
    </source>
</evidence>
<evidence type="ECO:0000256" key="8">
    <source>
        <dbReference type="RuleBase" id="RU364102"/>
    </source>
</evidence>
<dbReference type="RefSeq" id="WP_407048032.1">
    <property type="nucleotide sequence ID" value="NZ_CP158568.1"/>
</dbReference>
<gene>
    <name evidence="10" type="primary">sctJ</name>
    <name evidence="10" type="ORF">ABS361_12490</name>
</gene>
<reference evidence="10" key="1">
    <citation type="submission" date="2024-06" db="EMBL/GenBank/DDBJ databases">
        <title>Methylostella associata gen. nov., sp. nov., a novel Ancalomicrobiaceae-affiliated facultatively methylotrophic bacteria that feed on methanotrophs of the genus Methylococcus.</title>
        <authorList>
            <person name="Saltykova V."/>
            <person name="Danilova O.V."/>
            <person name="Oshkin I.Y."/>
            <person name="Belova S.E."/>
            <person name="Pimenov N.V."/>
            <person name="Dedysh S.N."/>
        </authorList>
    </citation>
    <scope>NUCLEOTIDE SEQUENCE</scope>
    <source>
        <strain evidence="10">S20</strain>
    </source>
</reference>
<dbReference type="KEGG" id="mflg:ABS361_12490"/>
<feature type="transmembrane region" description="Helical" evidence="8">
    <location>
        <begin position="245"/>
        <end position="268"/>
    </location>
</feature>
<keyword evidence="8" id="KW-1133">Transmembrane helix</keyword>
<organism evidence="10">
    <name type="scientific">Methyloraptor flagellatus</name>
    <dbReference type="NCBI Taxonomy" id="3162530"/>
    <lineage>
        <taxon>Bacteria</taxon>
        <taxon>Pseudomonadati</taxon>
        <taxon>Pseudomonadota</taxon>
        <taxon>Alphaproteobacteria</taxon>
        <taxon>Hyphomicrobiales</taxon>
        <taxon>Ancalomicrobiaceae</taxon>
        <taxon>Methyloraptor</taxon>
    </lineage>
</organism>
<keyword evidence="8" id="KW-0812">Transmembrane</keyword>
<keyword evidence="3 8" id="KW-0732">Signal</keyword>
<dbReference type="Gene3D" id="3.30.300.30">
    <property type="match status" value="1"/>
</dbReference>
<dbReference type="InterPro" id="IPR043427">
    <property type="entry name" value="YscJ/FliF"/>
</dbReference>
<dbReference type="NCBIfam" id="TIGR02544">
    <property type="entry name" value="III_secr_YscJ"/>
    <property type="match status" value="1"/>
</dbReference>
<evidence type="ECO:0000256" key="6">
    <source>
        <dbReference type="ARBA" id="ARBA00023237"/>
    </source>
</evidence>
<evidence type="ECO:0000313" key="10">
    <source>
        <dbReference type="EMBL" id="XBY42929.1"/>
    </source>
</evidence>
<keyword evidence="5 8" id="KW-0564">Palmitate</keyword>
<dbReference type="GO" id="GO:0009279">
    <property type="term" value="C:cell outer membrane"/>
    <property type="evidence" value="ECO:0007669"/>
    <property type="project" value="UniProtKB-SubCell"/>
</dbReference>
<protein>
    <recommendedName>
        <fullName evidence="8">Lipoprotein</fullName>
    </recommendedName>
</protein>
<dbReference type="InterPro" id="IPR006182">
    <property type="entry name" value="FliF_N_dom"/>
</dbReference>
<accession>A0AAU7X4F2</accession>
<evidence type="ECO:0000256" key="1">
    <source>
        <dbReference type="ARBA" id="ARBA00004459"/>
    </source>
</evidence>
<feature type="domain" description="Flagellar M-ring N-terminal" evidence="9">
    <location>
        <begin position="39"/>
        <end position="202"/>
    </location>
</feature>
<comment type="similarity">
    <text evidence="2 8">Belongs to the YscJ lipoprotein family.</text>
</comment>
<dbReference type="PANTHER" id="PTHR30046:SF2">
    <property type="entry name" value="YOP PROTEINS TRANSLOCATION LIPOPROTEIN J"/>
    <property type="match status" value="1"/>
</dbReference>
<proteinExistence type="inferred from homology"/>
<evidence type="ECO:0000256" key="5">
    <source>
        <dbReference type="ARBA" id="ARBA00023139"/>
    </source>
</evidence>
<evidence type="ECO:0000259" key="9">
    <source>
        <dbReference type="Pfam" id="PF01514"/>
    </source>
</evidence>
<keyword evidence="4 8" id="KW-0472">Membrane</keyword>
<name>A0AAU7X4F2_9HYPH</name>
<evidence type="ECO:0000256" key="7">
    <source>
        <dbReference type="ARBA" id="ARBA00023288"/>
    </source>
</evidence>
<keyword evidence="7 8" id="KW-0449">Lipoprotein</keyword>
<dbReference type="InterPro" id="IPR045851">
    <property type="entry name" value="AMP-bd_C_sf"/>
</dbReference>
<dbReference type="GO" id="GO:0009306">
    <property type="term" value="P:protein secretion"/>
    <property type="evidence" value="ECO:0007669"/>
    <property type="project" value="InterPro"/>
</dbReference>
<evidence type="ECO:0000256" key="4">
    <source>
        <dbReference type="ARBA" id="ARBA00023136"/>
    </source>
</evidence>
<dbReference type="Pfam" id="PF01514">
    <property type="entry name" value="YscJ_FliF"/>
    <property type="match status" value="1"/>
</dbReference>
<evidence type="ECO:0000256" key="2">
    <source>
        <dbReference type="ARBA" id="ARBA00009509"/>
    </source>
</evidence>
<comment type="subcellular location">
    <subcellularLocation>
        <location evidence="1">Cell outer membrane</location>
        <topology evidence="1">Lipid-anchor</topology>
    </subcellularLocation>
</comment>
<dbReference type="PANTHER" id="PTHR30046">
    <property type="entry name" value="FLAGELLAR M-RING PROTEIN"/>
    <property type="match status" value="1"/>
</dbReference>
<sequence length="285" mass="30020">MFTALRQIVRAAGALLSRRNRLSVFVLLGALALAGCDSELHTNLSESEANQMLAELISHGVQATKTAKGKDGFSISVDSSEMLKALAILKDAGLPRASRESIGKVFQKSGIMSSPFEERVRYIYALGEDLSNTIANIDGVIAARVHIVLPEAPQLGQPVKPSSAAVFIKYQPGVDIEYFVPQIRRLVSSSIEGLDYAAVTVVLSEAMPAKAAPTSGKTGPAADATVEVLPGLSVKQGEQGTVWRLIYAAAGIVGLLLIGVIALGVLLWRSRKTKSGAAVTTVEPA</sequence>
<dbReference type="Gene3D" id="3.30.70.1530">
    <property type="entry name" value="Hypothetical protein rpa1041"/>
    <property type="match status" value="1"/>
</dbReference>
<dbReference type="InterPro" id="IPR003282">
    <property type="entry name" value="T3SS_SctJ"/>
</dbReference>